<feature type="region of interest" description="Disordered" evidence="5">
    <location>
        <begin position="1"/>
        <end position="357"/>
    </location>
</feature>
<dbReference type="RefSeq" id="XP_007784893.1">
    <property type="nucleotide sequence ID" value="XM_007786703.1"/>
</dbReference>
<dbReference type="EMBL" id="JH767618">
    <property type="protein sequence ID" value="EON69576.1"/>
    <property type="molecule type" value="Genomic_DNA"/>
</dbReference>
<keyword evidence="2" id="KW-0240">DNA-directed RNA polymerase</keyword>
<dbReference type="Proteomes" id="UP000016924">
    <property type="component" value="Unassembled WGS sequence"/>
</dbReference>
<dbReference type="InterPro" id="IPR007811">
    <property type="entry name" value="RPC4"/>
</dbReference>
<dbReference type="GO" id="GO:0003677">
    <property type="term" value="F:DNA binding"/>
    <property type="evidence" value="ECO:0007669"/>
    <property type="project" value="InterPro"/>
</dbReference>
<keyword evidence="4" id="KW-0539">Nucleus</keyword>
<keyword evidence="7" id="KW-1185">Reference proteome</keyword>
<dbReference type="PANTHER" id="PTHR13408">
    <property type="entry name" value="DNA-DIRECTED RNA POLYMERASE III"/>
    <property type="match status" value="1"/>
</dbReference>
<feature type="compositionally biased region" description="Low complexity" evidence="5">
    <location>
        <begin position="526"/>
        <end position="536"/>
    </location>
</feature>
<reference evidence="7" key="1">
    <citation type="submission" date="2012-06" db="EMBL/GenBank/DDBJ databases">
        <title>The genome sequence of Coniosporium apollinis CBS 100218.</title>
        <authorList>
            <consortium name="The Broad Institute Genome Sequencing Platform"/>
            <person name="Cuomo C."/>
            <person name="Gorbushina A."/>
            <person name="Noack S."/>
            <person name="Walker B."/>
            <person name="Young S.K."/>
            <person name="Zeng Q."/>
            <person name="Gargeya S."/>
            <person name="Fitzgerald M."/>
            <person name="Haas B."/>
            <person name="Abouelleil A."/>
            <person name="Alvarado L."/>
            <person name="Arachchi H.M."/>
            <person name="Berlin A.M."/>
            <person name="Chapman S.B."/>
            <person name="Goldberg J."/>
            <person name="Griggs A."/>
            <person name="Gujja S."/>
            <person name="Hansen M."/>
            <person name="Howarth C."/>
            <person name="Imamovic A."/>
            <person name="Larimer J."/>
            <person name="McCowan C."/>
            <person name="Montmayeur A."/>
            <person name="Murphy C."/>
            <person name="Neiman D."/>
            <person name="Pearson M."/>
            <person name="Priest M."/>
            <person name="Roberts A."/>
            <person name="Saif S."/>
            <person name="Shea T."/>
            <person name="Sisk P."/>
            <person name="Sykes S."/>
            <person name="Wortman J."/>
            <person name="Nusbaum C."/>
            <person name="Birren B."/>
        </authorList>
    </citation>
    <scope>NUCLEOTIDE SEQUENCE [LARGE SCALE GENOMIC DNA]</scope>
    <source>
        <strain evidence="7">CBS 100218</strain>
    </source>
</reference>
<feature type="compositionally biased region" description="Low complexity" evidence="5">
    <location>
        <begin position="495"/>
        <end position="505"/>
    </location>
</feature>
<comment type="subcellular location">
    <subcellularLocation>
        <location evidence="1">Nucleus</location>
    </subcellularLocation>
</comment>
<dbReference type="AlphaFoldDB" id="R7Z6M7"/>
<evidence type="ECO:0000256" key="5">
    <source>
        <dbReference type="SAM" id="MobiDB-lite"/>
    </source>
</evidence>
<feature type="compositionally biased region" description="Low complexity" evidence="5">
    <location>
        <begin position="30"/>
        <end position="41"/>
    </location>
</feature>
<name>R7Z6M7_CONA1</name>
<feature type="region of interest" description="Disordered" evidence="5">
    <location>
        <begin position="552"/>
        <end position="625"/>
    </location>
</feature>
<protein>
    <recommendedName>
        <fullName evidence="8">DNA-directed RNA polymerase III RPC4</fullName>
    </recommendedName>
</protein>
<feature type="compositionally biased region" description="Gly residues" evidence="5">
    <location>
        <begin position="1"/>
        <end position="10"/>
    </location>
</feature>
<feature type="compositionally biased region" description="Polar residues" evidence="5">
    <location>
        <begin position="586"/>
        <end position="606"/>
    </location>
</feature>
<feature type="compositionally biased region" description="Basic and acidic residues" evidence="5">
    <location>
        <begin position="455"/>
        <end position="475"/>
    </location>
</feature>
<feature type="region of interest" description="Disordered" evidence="5">
    <location>
        <begin position="398"/>
        <end position="475"/>
    </location>
</feature>
<accession>R7Z6M7</accession>
<feature type="compositionally biased region" description="Basic and acidic residues" evidence="5">
    <location>
        <begin position="213"/>
        <end position="229"/>
    </location>
</feature>
<keyword evidence="3" id="KW-0804">Transcription</keyword>
<gene>
    <name evidence="6" type="ORF">W97_08836</name>
</gene>
<sequence length="705" mass="74939">MPPKGSGRGGSRGRPRGRGRGRGGATSSVEQEPPIAEAPEPIQGPPSQGSEKPAVPTPVNSELVPTPTATQSAPPQSDVPSTAEAAAAAPPSDSPAATPTDSGKSSGPSRKRTTAPAVRGTRGRLKVPPNTIRRSKEERDAAEQAEAARKRERLAELQAKADAAEAARRRDFRGRGRGGGSSRGRGGFMSAETFSGPFSGGMVSADTSRSAQRGHERGWDREGYSRTDGQRFFGQRQHQIKKEPRVKDENLEGQLGIKSEYEDGGYISSDPEEAIEGPRMDVDYINLVSSDEDEEGEGGGPSAGKARERTYSPVSGLPPIRLARAPHKERRVGINTDATTATSGEINARTMEGAADTSVEAAARSAVRKGKARAKDVEIVSETRTWKGVYQDEDASTVADGIRIKDEPTDEPMAITVPEDVAVGRGNSTQNEPLKEPPSSPEQSKKKIPKRRKSSFQDRKPVLQTDEERAEWKRHETDLQILAEELGNIGIRPTPAASSSSAPVAGTQDAQDAEGDTAMVNADQPAAEGEAEAATAPDKRADRVYLFQLPPIVPDLQPAPSSSVKKEPQSPTLTRDNAMDIDAPPNGSTAVPNTQAPTTAGASTEANPVKIEDSPLDFSNPMGPSLKPGLAGKLRIHRSGRATLDWGGTSLELSMGTDVKFLQDVVVTRLDDEKERVGREGGESWGLGQVRGKFVVTPDWAEIVG</sequence>
<evidence type="ECO:0000256" key="2">
    <source>
        <dbReference type="ARBA" id="ARBA00022478"/>
    </source>
</evidence>
<dbReference type="OrthoDB" id="5836119at2759"/>
<proteinExistence type="predicted"/>
<feature type="compositionally biased region" description="Basic residues" evidence="5">
    <location>
        <begin position="11"/>
        <end position="21"/>
    </location>
</feature>
<feature type="compositionally biased region" description="Low complexity" evidence="5">
    <location>
        <begin position="65"/>
        <end position="102"/>
    </location>
</feature>
<evidence type="ECO:0000256" key="1">
    <source>
        <dbReference type="ARBA" id="ARBA00004123"/>
    </source>
</evidence>
<dbReference type="PANTHER" id="PTHR13408:SF0">
    <property type="entry name" value="DNA-DIRECTED RNA POLYMERASE III SUBUNIT RPC4"/>
    <property type="match status" value="1"/>
</dbReference>
<feature type="region of interest" description="Disordered" evidence="5">
    <location>
        <begin position="490"/>
        <end position="539"/>
    </location>
</feature>
<dbReference type="HOGENOM" id="CLU_024330_0_0_1"/>
<dbReference type="STRING" id="1168221.R7Z6M7"/>
<feature type="compositionally biased region" description="Polar residues" evidence="5">
    <location>
        <begin position="336"/>
        <end position="345"/>
    </location>
</feature>
<evidence type="ECO:0008006" key="8">
    <source>
        <dbReference type="Google" id="ProtNLM"/>
    </source>
</evidence>
<evidence type="ECO:0000313" key="6">
    <source>
        <dbReference type="EMBL" id="EON69576.1"/>
    </source>
</evidence>
<evidence type="ECO:0000313" key="7">
    <source>
        <dbReference type="Proteomes" id="UP000016924"/>
    </source>
</evidence>
<dbReference type="Pfam" id="PF05132">
    <property type="entry name" value="RNA_pol_Rpc4"/>
    <property type="match status" value="1"/>
</dbReference>
<feature type="compositionally biased region" description="Gly residues" evidence="5">
    <location>
        <begin position="177"/>
        <end position="187"/>
    </location>
</feature>
<dbReference type="GO" id="GO:0005666">
    <property type="term" value="C:RNA polymerase III complex"/>
    <property type="evidence" value="ECO:0007669"/>
    <property type="project" value="InterPro"/>
</dbReference>
<dbReference type="eggNOG" id="KOG3122">
    <property type="taxonomic scope" value="Eukaryota"/>
</dbReference>
<evidence type="ECO:0000256" key="3">
    <source>
        <dbReference type="ARBA" id="ARBA00023163"/>
    </source>
</evidence>
<dbReference type="GO" id="GO:0042797">
    <property type="term" value="P:tRNA transcription by RNA polymerase III"/>
    <property type="evidence" value="ECO:0007669"/>
    <property type="project" value="TreeGrafter"/>
</dbReference>
<organism evidence="6 7">
    <name type="scientific">Coniosporium apollinis (strain CBS 100218)</name>
    <name type="common">Rock-inhabiting black yeast</name>
    <dbReference type="NCBI Taxonomy" id="1168221"/>
    <lineage>
        <taxon>Eukaryota</taxon>
        <taxon>Fungi</taxon>
        <taxon>Dikarya</taxon>
        <taxon>Ascomycota</taxon>
        <taxon>Pezizomycotina</taxon>
        <taxon>Dothideomycetes</taxon>
        <taxon>Dothideomycetes incertae sedis</taxon>
        <taxon>Coniosporium</taxon>
    </lineage>
</organism>
<dbReference type="OMA" id="LQFPPMT"/>
<evidence type="ECO:0000256" key="4">
    <source>
        <dbReference type="ARBA" id="ARBA00023242"/>
    </source>
</evidence>
<feature type="compositionally biased region" description="Basic and acidic residues" evidence="5">
    <location>
        <begin position="134"/>
        <end position="155"/>
    </location>
</feature>
<feature type="compositionally biased region" description="Basic and acidic residues" evidence="5">
    <location>
        <begin position="240"/>
        <end position="250"/>
    </location>
</feature>
<feature type="compositionally biased region" description="Polar residues" evidence="5">
    <location>
        <begin position="559"/>
        <end position="575"/>
    </location>
</feature>
<dbReference type="GeneID" id="19906147"/>